<dbReference type="Gene3D" id="2.70.98.50">
    <property type="entry name" value="putative glycoside hydrolase family protein from bacillus halodurans"/>
    <property type="match status" value="1"/>
</dbReference>
<reference evidence="4 5" key="1">
    <citation type="submission" date="2020-07" db="EMBL/GenBank/DDBJ databases">
        <title>Sequencing the genomes of 1000 actinobacteria strains.</title>
        <authorList>
            <person name="Klenk H.-P."/>
        </authorList>
    </citation>
    <scope>NUCLEOTIDE SEQUENCE [LARGE SCALE GENOMIC DNA]</scope>
    <source>
        <strain evidence="4 5">DSM 45763</strain>
    </source>
</reference>
<dbReference type="PANTHER" id="PTHR31084:SF0">
    <property type="entry name" value="ALPHA-L-FUCOSIDASE 2"/>
    <property type="match status" value="1"/>
</dbReference>
<evidence type="ECO:0000259" key="2">
    <source>
        <dbReference type="Pfam" id="PF14498"/>
    </source>
</evidence>
<keyword evidence="5" id="KW-1185">Reference proteome</keyword>
<evidence type="ECO:0000313" key="5">
    <source>
        <dbReference type="Proteomes" id="UP000576393"/>
    </source>
</evidence>
<dbReference type="InterPro" id="IPR008928">
    <property type="entry name" value="6-hairpin_glycosidase_sf"/>
</dbReference>
<dbReference type="EMBL" id="JACCCO010000001">
    <property type="protein sequence ID" value="NYF38105.1"/>
    <property type="molecule type" value="Genomic_DNA"/>
</dbReference>
<dbReference type="GO" id="GO:0005975">
    <property type="term" value="P:carbohydrate metabolic process"/>
    <property type="evidence" value="ECO:0007669"/>
    <property type="project" value="InterPro"/>
</dbReference>
<dbReference type="PANTHER" id="PTHR31084">
    <property type="entry name" value="ALPHA-L-FUCOSIDASE 2"/>
    <property type="match status" value="1"/>
</dbReference>
<feature type="compositionally biased region" description="Low complexity" evidence="1">
    <location>
        <begin position="399"/>
        <end position="412"/>
    </location>
</feature>
<sequence>MALRLWYARPAGNWMEALPVGNGRIGAMVFGGPRRERIALNVDTLWSGGPHGAGVSGGPETLAEIRRLLLDEDDRRAAEDAVRRLQGPESESYQPLGDLLLTCEPGVREPGGGDPRGGGPRAGEYRRELYLDRAVAVTFAGGVTTEVFVSAPDGLLLVRVTSSAIGLRAELRTPHAEARTGHPDARTLTLTGRAPAHVEPHRPVADPVVYRAGEGMLFAVAVRAWADGGTVRAGGGTLTVERAASLTLALAAETSFRGWDREPGDDRAEPPERCLATIGAAEPYGADELFARHVADHAELFSRVSLRLGEAPERRPEAGDGAHAARPDGGRPTGEQSTGERVAGERPTDERVAAVRAGADDPGLAALMFAYGRYLLIASSRPGTQAPNLQGIWNEDVRPPGAATTPPTSTSR</sequence>
<dbReference type="InterPro" id="IPR027414">
    <property type="entry name" value="GH95_N_dom"/>
</dbReference>
<name>A0A852UWV6_9ACTN</name>
<proteinExistence type="predicted"/>
<dbReference type="AlphaFoldDB" id="A0A852UWV6"/>
<dbReference type="Proteomes" id="UP000576393">
    <property type="component" value="Unassembled WGS sequence"/>
</dbReference>
<comment type="caution">
    <text evidence="4">The sequence shown here is derived from an EMBL/GenBank/DDBJ whole genome shotgun (WGS) entry which is preliminary data.</text>
</comment>
<feature type="domain" description="Glycosyl hydrolase family 95 N-terminal" evidence="2">
    <location>
        <begin position="5"/>
        <end position="258"/>
    </location>
</feature>
<dbReference type="GO" id="GO:0004560">
    <property type="term" value="F:alpha-L-fucosidase activity"/>
    <property type="evidence" value="ECO:0007669"/>
    <property type="project" value="TreeGrafter"/>
</dbReference>
<feature type="domain" description="Glycosyl hydrolase family 95 catalytic" evidence="3">
    <location>
        <begin position="286"/>
        <end position="400"/>
    </location>
</feature>
<evidence type="ECO:0000259" key="3">
    <source>
        <dbReference type="Pfam" id="PF22124"/>
    </source>
</evidence>
<dbReference type="Pfam" id="PF14498">
    <property type="entry name" value="Glyco_hyd_65N_2"/>
    <property type="match status" value="1"/>
</dbReference>
<accession>A0A852UWV6</accession>
<feature type="region of interest" description="Disordered" evidence="1">
    <location>
        <begin position="386"/>
        <end position="412"/>
    </location>
</feature>
<evidence type="ECO:0000256" key="1">
    <source>
        <dbReference type="SAM" id="MobiDB-lite"/>
    </source>
</evidence>
<dbReference type="SUPFAM" id="SSF48208">
    <property type="entry name" value="Six-hairpin glycosidases"/>
    <property type="match status" value="1"/>
</dbReference>
<protein>
    <recommendedName>
        <fullName evidence="6">Glycosyl hydrolase family 95 N-terminal domain-containing protein</fullName>
    </recommendedName>
</protein>
<organism evidence="4 5">
    <name type="scientific">Streptosporangium sandarakinum</name>
    <dbReference type="NCBI Taxonomy" id="1260955"/>
    <lineage>
        <taxon>Bacteria</taxon>
        <taxon>Bacillati</taxon>
        <taxon>Actinomycetota</taxon>
        <taxon>Actinomycetes</taxon>
        <taxon>Streptosporangiales</taxon>
        <taxon>Streptosporangiaceae</taxon>
        <taxon>Streptosporangium</taxon>
    </lineage>
</organism>
<evidence type="ECO:0000313" key="4">
    <source>
        <dbReference type="EMBL" id="NYF38105.1"/>
    </source>
</evidence>
<gene>
    <name evidence="4" type="ORF">HDA43_000264</name>
</gene>
<evidence type="ECO:0008006" key="6">
    <source>
        <dbReference type="Google" id="ProtNLM"/>
    </source>
</evidence>
<feature type="compositionally biased region" description="Basic and acidic residues" evidence="1">
    <location>
        <begin position="312"/>
        <end position="329"/>
    </location>
</feature>
<feature type="region of interest" description="Disordered" evidence="1">
    <location>
        <begin position="312"/>
        <end position="350"/>
    </location>
</feature>
<dbReference type="InterPro" id="IPR054363">
    <property type="entry name" value="GH95_cat"/>
</dbReference>
<dbReference type="Pfam" id="PF22124">
    <property type="entry name" value="Glyco_hydro_95_cat"/>
    <property type="match status" value="1"/>
</dbReference>